<organism evidence="2 3">
    <name type="scientific">Paracoccus mangrovi</name>
    <dbReference type="NCBI Taxonomy" id="1715645"/>
    <lineage>
        <taxon>Bacteria</taxon>
        <taxon>Pseudomonadati</taxon>
        <taxon>Pseudomonadota</taxon>
        <taxon>Alphaproteobacteria</taxon>
        <taxon>Rhodobacterales</taxon>
        <taxon>Paracoccaceae</taxon>
        <taxon>Paracoccus</taxon>
    </lineage>
</organism>
<sequence length="102" mass="10985">MKQILPLILSVPLLLMACDNAASEANDMTDADSAPSDGAADDSCGATRFTDLVGQTNPILTIPADTPYRTYRTGDPVTMDFAPKRLNFEYDRSGKLIRVTCG</sequence>
<evidence type="ECO:0000313" key="2">
    <source>
        <dbReference type="EMBL" id="MFC3529721.1"/>
    </source>
</evidence>
<feature type="chain" id="PRO_5046084473" evidence="1">
    <location>
        <begin position="22"/>
        <end position="102"/>
    </location>
</feature>
<comment type="caution">
    <text evidence="2">The sequence shown here is derived from an EMBL/GenBank/DDBJ whole genome shotgun (WGS) entry which is preliminary data.</text>
</comment>
<keyword evidence="1" id="KW-0732">Signal</keyword>
<gene>
    <name evidence="2" type="ORF">ACFOMH_16205</name>
</gene>
<dbReference type="EMBL" id="JBHRXJ010000014">
    <property type="protein sequence ID" value="MFC3529721.1"/>
    <property type="molecule type" value="Genomic_DNA"/>
</dbReference>
<protein>
    <submittedName>
        <fullName evidence="2">I78 family peptidase inhibitor</fullName>
    </submittedName>
</protein>
<dbReference type="RefSeq" id="WP_374422136.1">
    <property type="nucleotide sequence ID" value="NZ_JBHRXJ010000014.1"/>
</dbReference>
<dbReference type="Proteomes" id="UP001595721">
    <property type="component" value="Unassembled WGS sequence"/>
</dbReference>
<feature type="signal peptide" evidence="1">
    <location>
        <begin position="1"/>
        <end position="21"/>
    </location>
</feature>
<dbReference type="Gene3D" id="3.30.10.10">
    <property type="entry name" value="Trypsin Inhibitor V, subunit A"/>
    <property type="match status" value="1"/>
</dbReference>
<dbReference type="InterPro" id="IPR021719">
    <property type="entry name" value="Prot_inh_I78"/>
</dbReference>
<reference evidence="3" key="1">
    <citation type="journal article" date="2019" name="Int. J. Syst. Evol. Microbiol.">
        <title>The Global Catalogue of Microorganisms (GCM) 10K type strain sequencing project: providing services to taxonomists for standard genome sequencing and annotation.</title>
        <authorList>
            <consortium name="The Broad Institute Genomics Platform"/>
            <consortium name="The Broad Institute Genome Sequencing Center for Infectious Disease"/>
            <person name="Wu L."/>
            <person name="Ma J."/>
        </authorList>
    </citation>
    <scope>NUCLEOTIDE SEQUENCE [LARGE SCALE GENOMIC DNA]</scope>
    <source>
        <strain evidence="3">KCTC 42899</strain>
    </source>
</reference>
<evidence type="ECO:0000256" key="1">
    <source>
        <dbReference type="SAM" id="SignalP"/>
    </source>
</evidence>
<dbReference type="PROSITE" id="PS51257">
    <property type="entry name" value="PROKAR_LIPOPROTEIN"/>
    <property type="match status" value="1"/>
</dbReference>
<evidence type="ECO:0000313" key="3">
    <source>
        <dbReference type="Proteomes" id="UP001595721"/>
    </source>
</evidence>
<proteinExistence type="predicted"/>
<accession>A0ABV7R5S8</accession>
<keyword evidence="3" id="KW-1185">Reference proteome</keyword>
<name>A0ABV7R5S8_9RHOB</name>
<dbReference type="Pfam" id="PF11720">
    <property type="entry name" value="Inhibitor_I78"/>
    <property type="match status" value="1"/>
</dbReference>